<evidence type="ECO:0000313" key="2">
    <source>
        <dbReference type="EMBL" id="RPD38329.1"/>
    </source>
</evidence>
<dbReference type="AlphaFoldDB" id="A0A3N4MFA6"/>
<dbReference type="Proteomes" id="UP000279089">
    <property type="component" value="Unassembled WGS sequence"/>
</dbReference>
<evidence type="ECO:0000313" key="3">
    <source>
        <dbReference type="Proteomes" id="UP000279089"/>
    </source>
</evidence>
<feature type="compositionally biased region" description="Basic and acidic residues" evidence="1">
    <location>
        <begin position="1"/>
        <end position="24"/>
    </location>
</feature>
<comment type="caution">
    <text evidence="2">The sequence shown here is derived from an EMBL/GenBank/DDBJ whole genome shotgun (WGS) entry which is preliminary data.</text>
</comment>
<protein>
    <submittedName>
        <fullName evidence="2">Uncharacterized protein</fullName>
    </submittedName>
</protein>
<accession>A0A3N4MFA6</accession>
<feature type="compositionally biased region" description="Basic and acidic residues" evidence="1">
    <location>
        <begin position="42"/>
        <end position="57"/>
    </location>
</feature>
<gene>
    <name evidence="2" type="ORF">EG028_25930</name>
</gene>
<reference evidence="3" key="1">
    <citation type="submission" date="2018-11" db="EMBL/GenBank/DDBJ databases">
        <title>Chitinophaga lutea sp.nov., isolate from arsenic contaminated soil.</title>
        <authorList>
            <person name="Zong Y."/>
        </authorList>
    </citation>
    <scope>NUCLEOTIDE SEQUENCE [LARGE SCALE GENOMIC DNA]</scope>
    <source>
        <strain evidence="3">YLT18</strain>
    </source>
</reference>
<feature type="region of interest" description="Disordered" evidence="1">
    <location>
        <begin position="1"/>
        <end position="65"/>
    </location>
</feature>
<name>A0A3N4MFA6_9BACT</name>
<keyword evidence="3" id="KW-1185">Reference proteome</keyword>
<sequence>MMEKAISNNEKERPAFPPKEDEPKPPNTPEKNTSEGCEFLDDTIRMKEQPLKPKRIEPPQYRNRL</sequence>
<proteinExistence type="predicted"/>
<evidence type="ECO:0000256" key="1">
    <source>
        <dbReference type="SAM" id="MobiDB-lite"/>
    </source>
</evidence>
<dbReference type="EMBL" id="RMBX01000016">
    <property type="protein sequence ID" value="RPD38329.1"/>
    <property type="molecule type" value="Genomic_DNA"/>
</dbReference>
<organism evidence="2 3">
    <name type="scientific">Chitinophaga barathri</name>
    <dbReference type="NCBI Taxonomy" id="1647451"/>
    <lineage>
        <taxon>Bacteria</taxon>
        <taxon>Pseudomonadati</taxon>
        <taxon>Bacteroidota</taxon>
        <taxon>Chitinophagia</taxon>
        <taxon>Chitinophagales</taxon>
        <taxon>Chitinophagaceae</taxon>
        <taxon>Chitinophaga</taxon>
    </lineage>
</organism>